<dbReference type="AlphaFoldDB" id="A0A4Q9MGY2"/>
<evidence type="ECO:0000256" key="2">
    <source>
        <dbReference type="SAM" id="SignalP"/>
    </source>
</evidence>
<dbReference type="Proteomes" id="UP000292957">
    <property type="component" value="Unassembled WGS sequence"/>
</dbReference>
<feature type="compositionally biased region" description="Low complexity" evidence="1">
    <location>
        <begin position="51"/>
        <end position="86"/>
    </location>
</feature>
<name>A0A4Q9MGY2_9APHY</name>
<feature type="chain" id="PRO_5020667704" evidence="2">
    <location>
        <begin position="22"/>
        <end position="206"/>
    </location>
</feature>
<protein>
    <submittedName>
        <fullName evidence="3">Uncharacterized protein</fullName>
    </submittedName>
</protein>
<sequence>MFSKSFASFVVLSICMLLVGASPANIARADTKMFLVSFDHGCTHHRCPQMTSTTTDSDSGIGPAETSTTGSESATGTVSVKTSATASTPAAHTTAATIPVTVTSPDPITATAALQTVEGTDPKVTAYITSVLDIPVVEVSSISGPDIITLATAGGSTNVFAGHTLVADITNCKQGSGAASLAVSKDLLSGAVAVVGAVAVGAVATL</sequence>
<feature type="region of interest" description="Disordered" evidence="1">
    <location>
        <begin position="50"/>
        <end position="86"/>
    </location>
</feature>
<dbReference type="EMBL" id="ML143454">
    <property type="protein sequence ID" value="TBU25838.1"/>
    <property type="molecule type" value="Genomic_DNA"/>
</dbReference>
<organism evidence="3">
    <name type="scientific">Dichomitus squalens</name>
    <dbReference type="NCBI Taxonomy" id="114155"/>
    <lineage>
        <taxon>Eukaryota</taxon>
        <taxon>Fungi</taxon>
        <taxon>Dikarya</taxon>
        <taxon>Basidiomycota</taxon>
        <taxon>Agaricomycotina</taxon>
        <taxon>Agaricomycetes</taxon>
        <taxon>Polyporales</taxon>
        <taxon>Polyporaceae</taxon>
        <taxon>Dichomitus</taxon>
    </lineage>
</organism>
<proteinExistence type="predicted"/>
<accession>A0A4Q9MGY2</accession>
<reference evidence="3" key="1">
    <citation type="submission" date="2019-01" db="EMBL/GenBank/DDBJ databases">
        <title>Draft genome sequences of three monokaryotic isolates of the white-rot basidiomycete fungus Dichomitus squalens.</title>
        <authorList>
            <consortium name="DOE Joint Genome Institute"/>
            <person name="Lopez S.C."/>
            <person name="Andreopoulos B."/>
            <person name="Pangilinan J."/>
            <person name="Lipzen A."/>
            <person name="Riley R."/>
            <person name="Ahrendt S."/>
            <person name="Ng V."/>
            <person name="Barry K."/>
            <person name="Daum C."/>
            <person name="Grigoriev I.V."/>
            <person name="Hilden K.S."/>
            <person name="Makela M.R."/>
            <person name="de Vries R.P."/>
        </authorList>
    </citation>
    <scope>NUCLEOTIDE SEQUENCE [LARGE SCALE GENOMIC DNA]</scope>
    <source>
        <strain evidence="3">OM18370.1</strain>
    </source>
</reference>
<evidence type="ECO:0000313" key="3">
    <source>
        <dbReference type="EMBL" id="TBU25838.1"/>
    </source>
</evidence>
<feature type="signal peptide" evidence="2">
    <location>
        <begin position="1"/>
        <end position="21"/>
    </location>
</feature>
<evidence type="ECO:0000256" key="1">
    <source>
        <dbReference type="SAM" id="MobiDB-lite"/>
    </source>
</evidence>
<keyword evidence="2" id="KW-0732">Signal</keyword>
<gene>
    <name evidence="3" type="ORF">BD311DRAFT_740927</name>
</gene>